<organism evidence="1 2">
    <name type="scientific">Mesoplasma lactucae ATCC 49193</name>
    <dbReference type="NCBI Taxonomy" id="81460"/>
    <lineage>
        <taxon>Bacteria</taxon>
        <taxon>Bacillati</taxon>
        <taxon>Mycoplasmatota</taxon>
        <taxon>Mollicutes</taxon>
        <taxon>Entomoplasmatales</taxon>
        <taxon>Entomoplasmataceae</taxon>
        <taxon>Mesoplasma</taxon>
    </lineage>
</organism>
<dbReference type="NCBIfam" id="TIGR00281">
    <property type="entry name" value="SMC-Scp complex subunit ScpB"/>
    <property type="match status" value="1"/>
</dbReference>
<dbReference type="GO" id="GO:0051304">
    <property type="term" value="P:chromosome separation"/>
    <property type="evidence" value="ECO:0007669"/>
    <property type="project" value="InterPro"/>
</dbReference>
<dbReference type="KEGG" id="mlac:CP520_00695"/>
<dbReference type="InterPro" id="IPR036390">
    <property type="entry name" value="WH_DNA-bd_sf"/>
</dbReference>
<dbReference type="PIRSF" id="PIRSF019345">
    <property type="entry name" value="ScpB"/>
    <property type="match status" value="1"/>
</dbReference>
<dbReference type="Gene3D" id="1.10.10.10">
    <property type="entry name" value="Winged helix-like DNA-binding domain superfamily/Winged helix DNA-binding domain"/>
    <property type="match status" value="2"/>
</dbReference>
<dbReference type="PANTHER" id="PTHR34298">
    <property type="entry name" value="SEGREGATION AND CONDENSATION PROTEIN B"/>
    <property type="match status" value="1"/>
</dbReference>
<dbReference type="OrthoDB" id="9806226at2"/>
<dbReference type="InterPro" id="IPR005234">
    <property type="entry name" value="ScpB_csome_segregation"/>
</dbReference>
<dbReference type="EMBL" id="CP023668">
    <property type="protein sequence ID" value="ATG97277.1"/>
    <property type="molecule type" value="Genomic_DNA"/>
</dbReference>
<evidence type="ECO:0000313" key="1">
    <source>
        <dbReference type="EMBL" id="ATG97277.1"/>
    </source>
</evidence>
<dbReference type="Pfam" id="PF04079">
    <property type="entry name" value="SMC_ScpB"/>
    <property type="match status" value="1"/>
</dbReference>
<dbReference type="InterPro" id="IPR036388">
    <property type="entry name" value="WH-like_DNA-bd_sf"/>
</dbReference>
<protein>
    <submittedName>
        <fullName evidence="1">SMC-Scp complex subunit ScpB</fullName>
    </submittedName>
</protein>
<gene>
    <name evidence="1" type="primary">scpB</name>
    <name evidence="1" type="ORF">CP520_00695</name>
</gene>
<reference evidence="1 2" key="1">
    <citation type="submission" date="2017-09" db="EMBL/GenBank/DDBJ databases">
        <title>SPAdes assembly of the Mesoplasma lactucae genome.</title>
        <authorList>
            <person name="Knight T.F."/>
            <person name="Rubinstein R."/>
            <person name="Citino T."/>
        </authorList>
    </citation>
    <scope>NUCLEOTIDE SEQUENCE [LARGE SCALE GENOMIC DNA]</scope>
    <source>
        <strain evidence="1 2">831-C4</strain>
    </source>
</reference>
<evidence type="ECO:0000313" key="2">
    <source>
        <dbReference type="Proteomes" id="UP000232227"/>
    </source>
</evidence>
<proteinExistence type="predicted"/>
<dbReference type="SUPFAM" id="SSF46785">
    <property type="entry name" value="Winged helix' DNA-binding domain"/>
    <property type="match status" value="2"/>
</dbReference>
<accession>A0A291IRG1</accession>
<dbReference type="PANTHER" id="PTHR34298:SF2">
    <property type="entry name" value="SEGREGATION AND CONDENSATION PROTEIN B"/>
    <property type="match status" value="1"/>
</dbReference>
<dbReference type="Proteomes" id="UP000232227">
    <property type="component" value="Chromosome"/>
</dbReference>
<sequence length="199" mass="22888">MNKKELEAIIEGMLFVNGDDGISLATLLEVLNEEKPSDIKKAIDALEEKYEKDEASALSIQRFDKNKYRLQTKTRYNEYLAKLSYVDQPRKLSPSMVEVLSIIAYQQPITKSKVDKLRNADSAYQIQRLKEKKLIKSIGKSENNNANLYVVTESFYKVFNLENGQDDLPAIDLSDLDLSSNQNQLKDKNIFNEERVNEE</sequence>
<name>A0A291IRG1_9MOLU</name>
<keyword evidence="2" id="KW-1185">Reference proteome</keyword>
<dbReference type="AlphaFoldDB" id="A0A291IRG1"/>
<dbReference type="RefSeq" id="WP_096862565.1">
    <property type="nucleotide sequence ID" value="NZ_CP023668.1"/>
</dbReference>